<sequence>MLITQGAHMIHIRKSNSSDAPALTEIWRASVLATHDFLSRDDFLEIEKLVAEQYLPNVEVWLVEDAGKPVGFMGMSDHHIDSLFIAPDQRGKGIGKLMIAHAKAVGNPLTVDVNEQNLQGVGFYRHMGFVETGRSETDDQGRPYPLLHLQLANSD</sequence>
<comment type="caution">
    <text evidence="4">The sequence shown here is derived from an EMBL/GenBank/DDBJ whole genome shotgun (WGS) entry which is preliminary data.</text>
</comment>
<reference evidence="4 5" key="1">
    <citation type="submission" date="2009-05" db="EMBL/GenBank/DDBJ databases">
        <authorList>
            <person name="Setubal J.C."/>
            <person name="Boyle S."/>
            <person name="Crasta O.R."/>
            <person name="Gillespie J.J."/>
            <person name="Kenyon R.W."/>
            <person name="Lu J."/>
            <person name="Mane S."/>
            <person name="Nagrani S."/>
            <person name="Shallom J.M."/>
            <person name="Shallom S."/>
            <person name="Shukla M."/>
            <person name="Snyder E.E."/>
            <person name="Sobral B.W."/>
            <person name="Wattam A.R."/>
            <person name="Will R."/>
            <person name="Williams K."/>
            <person name="Yoo H."/>
            <person name="Munk C."/>
            <person name="Tapia R."/>
            <person name="Green L."/>
            <person name="Rogers Y."/>
            <person name="Detter J.C."/>
            <person name="Bruce D."/>
            <person name="Brettin T.S."/>
            <person name="Tsolis R."/>
        </authorList>
    </citation>
    <scope>NUCLEOTIDE SEQUENCE [LARGE SCALE GENOMIC DNA]</scope>
    <source>
        <strain evidence="4 5">LMG 3301</strain>
    </source>
</reference>
<dbReference type="EMBL" id="ACQA01000001">
    <property type="protein sequence ID" value="EEQ94819.1"/>
    <property type="molecule type" value="Genomic_DNA"/>
</dbReference>
<dbReference type="Pfam" id="PF13673">
    <property type="entry name" value="Acetyltransf_10"/>
    <property type="match status" value="1"/>
</dbReference>
<dbReference type="Proteomes" id="UP000004386">
    <property type="component" value="Unassembled WGS sequence"/>
</dbReference>
<dbReference type="SUPFAM" id="SSF55729">
    <property type="entry name" value="Acyl-CoA N-acyltransferases (Nat)"/>
    <property type="match status" value="1"/>
</dbReference>
<gene>
    <name evidence="4" type="ORF">OINT_1000149</name>
</gene>
<dbReference type="HOGENOM" id="CLU_013985_21_0_5"/>
<evidence type="ECO:0000313" key="5">
    <source>
        <dbReference type="Proteomes" id="UP000004386"/>
    </source>
</evidence>
<dbReference type="NCBIfam" id="NF007807">
    <property type="entry name" value="PRK10514.1"/>
    <property type="match status" value="1"/>
</dbReference>
<dbReference type="PANTHER" id="PTHR43800">
    <property type="entry name" value="PEPTIDYL-LYSINE N-ACETYLTRANSFERASE YJAB"/>
    <property type="match status" value="1"/>
</dbReference>
<dbReference type="PROSITE" id="PS51186">
    <property type="entry name" value="GNAT"/>
    <property type="match status" value="1"/>
</dbReference>
<dbReference type="GO" id="GO:0016747">
    <property type="term" value="F:acyltransferase activity, transferring groups other than amino-acyl groups"/>
    <property type="evidence" value="ECO:0007669"/>
    <property type="project" value="InterPro"/>
</dbReference>
<accession>C4WGV1</accession>
<dbReference type="InterPro" id="IPR016181">
    <property type="entry name" value="Acyl_CoA_acyltransferase"/>
</dbReference>
<name>C4WGV1_9HYPH</name>
<keyword evidence="2" id="KW-0012">Acyltransferase</keyword>
<proteinExistence type="predicted"/>
<dbReference type="CDD" id="cd04301">
    <property type="entry name" value="NAT_SF"/>
    <property type="match status" value="1"/>
</dbReference>
<dbReference type="Gene3D" id="3.40.630.30">
    <property type="match status" value="1"/>
</dbReference>
<dbReference type="PANTHER" id="PTHR43800:SF1">
    <property type="entry name" value="PEPTIDYL-LYSINE N-ACETYLTRANSFERASE YJAB"/>
    <property type="match status" value="1"/>
</dbReference>
<protein>
    <submittedName>
        <fullName evidence="4">GCN5-related N-acetyltransferase</fullName>
    </submittedName>
</protein>
<keyword evidence="1 4" id="KW-0808">Transferase</keyword>
<organism evidence="4 5">
    <name type="scientific">Brucella intermedia LMG 3301</name>
    <dbReference type="NCBI Taxonomy" id="641118"/>
    <lineage>
        <taxon>Bacteria</taxon>
        <taxon>Pseudomonadati</taxon>
        <taxon>Pseudomonadota</taxon>
        <taxon>Alphaproteobacteria</taxon>
        <taxon>Hyphomicrobiales</taxon>
        <taxon>Brucellaceae</taxon>
        <taxon>Brucella/Ochrobactrum group</taxon>
        <taxon>Brucella</taxon>
    </lineage>
</organism>
<evidence type="ECO:0000259" key="3">
    <source>
        <dbReference type="PROSITE" id="PS51186"/>
    </source>
</evidence>
<evidence type="ECO:0000313" key="4">
    <source>
        <dbReference type="EMBL" id="EEQ94819.1"/>
    </source>
</evidence>
<dbReference type="AlphaFoldDB" id="C4WGV1"/>
<dbReference type="InterPro" id="IPR000182">
    <property type="entry name" value="GNAT_dom"/>
</dbReference>
<evidence type="ECO:0000256" key="2">
    <source>
        <dbReference type="ARBA" id="ARBA00023315"/>
    </source>
</evidence>
<feature type="domain" description="N-acetyltransferase" evidence="3">
    <location>
        <begin position="10"/>
        <end position="151"/>
    </location>
</feature>
<evidence type="ECO:0000256" key="1">
    <source>
        <dbReference type="ARBA" id="ARBA00022679"/>
    </source>
</evidence>